<dbReference type="GO" id="GO:0006508">
    <property type="term" value="P:proteolysis"/>
    <property type="evidence" value="ECO:0007669"/>
    <property type="project" value="InterPro"/>
</dbReference>
<dbReference type="InterPro" id="IPR000834">
    <property type="entry name" value="Peptidase_M14"/>
</dbReference>
<dbReference type="Pfam" id="PF00246">
    <property type="entry name" value="Peptidase_M14"/>
    <property type="match status" value="1"/>
</dbReference>
<dbReference type="EMBL" id="FOKU01000014">
    <property type="protein sequence ID" value="SFC58820.1"/>
    <property type="molecule type" value="Genomic_DNA"/>
</dbReference>
<name>A0A1M6VY07_9FLAO</name>
<reference evidence="3 4" key="1">
    <citation type="submission" date="2016-11" db="EMBL/GenBank/DDBJ databases">
        <authorList>
            <person name="Varghese N."/>
            <person name="Submissions S."/>
        </authorList>
    </citation>
    <scope>NUCLEOTIDE SEQUENCE [LARGE SCALE GENOMIC DNA]</scope>
    <source>
        <strain evidence="3 4">CGMCC 1.12174</strain>
        <strain evidence="2 5">DSM 26351</strain>
    </source>
</reference>
<dbReference type="Gene3D" id="3.40.630.10">
    <property type="entry name" value="Zn peptidases"/>
    <property type="match status" value="1"/>
</dbReference>
<dbReference type="PROSITE" id="PS51257">
    <property type="entry name" value="PROKAR_LIPOPROTEIN"/>
    <property type="match status" value="1"/>
</dbReference>
<protein>
    <submittedName>
        <fullName evidence="3">Zinc carboxypeptidase</fullName>
    </submittedName>
</protein>
<comment type="caution">
    <text evidence="3">The sequence shown here is derived from an EMBL/GenBank/DDBJ whole genome shotgun (WGS) entry which is preliminary data.</text>
</comment>
<proteinExistence type="predicted"/>
<dbReference type="GO" id="GO:0004181">
    <property type="term" value="F:metallocarboxypeptidase activity"/>
    <property type="evidence" value="ECO:0007669"/>
    <property type="project" value="InterPro"/>
</dbReference>
<evidence type="ECO:0000259" key="1">
    <source>
        <dbReference type="Pfam" id="PF00246"/>
    </source>
</evidence>
<feature type="domain" description="Peptidase M14" evidence="1">
    <location>
        <begin position="49"/>
        <end position="179"/>
    </location>
</feature>
<keyword evidence="3" id="KW-0121">Carboxypeptidase</keyword>
<organism evidence="3 4">
    <name type="scientific">Flagellimonas taeanensis</name>
    <dbReference type="NCBI Taxonomy" id="1005926"/>
    <lineage>
        <taxon>Bacteria</taxon>
        <taxon>Pseudomonadati</taxon>
        <taxon>Bacteroidota</taxon>
        <taxon>Flavobacteriia</taxon>
        <taxon>Flavobacteriales</taxon>
        <taxon>Flavobacteriaceae</taxon>
        <taxon>Flagellimonas</taxon>
    </lineage>
</organism>
<dbReference type="AlphaFoldDB" id="A0A1M6VY07"/>
<accession>A0A1M6VY07</accession>
<dbReference type="CDD" id="cd06241">
    <property type="entry name" value="M14-like"/>
    <property type="match status" value="1"/>
</dbReference>
<evidence type="ECO:0000313" key="2">
    <source>
        <dbReference type="EMBL" id="SFC58820.1"/>
    </source>
</evidence>
<keyword evidence="3" id="KW-0645">Protease</keyword>
<sequence length="591" mass="68700">MKHILFFTVLLLFLSCETKTQNKETSYQTIYEASGEKETATYAETIDFYIRLARDFPQINIHTIGKTDSGQPLHMVTFNPDGDFNFENIRKEKSIILINNGIHPGESDGIDATMMLYRDLATKNVPAPEKTVLVTIPIYNIGGALNRNSTTRANQNGPLEYGFRGNALNYDLNRDFIKMDSKNAKTFADIFHLVKPDVFIDNHVSNGADYQYILTHLFTQHNKLGGDLGEYLYNSFMPGIEKSLAEKDWDITPYVNVFNMPPEFGFSQFIDHPRYSTGYTTLWSTLGLMVETHMLKPYKQRVDGTYEIMESLIAVVEKEHENIKNLRKETLEKNLDLAEYYLNWLVDTTQSSTLQFKGYEAERFTSEVTGLPRLKYDRTRPFTKEVVYQDQYYPTDTVPVPDAYIIRQSQQKVMERLDANKIQYFKLDKDTTLTVETYTILEYDTRNTPYEGHYLHYNTKVEKTTKKVTFKPGDFVVPTRQPGIRYLLEALEPHAVDSFFNWNFFDTFLQQKEGFSPYVFEDVALDMLQKDSILRQNFEAKKKLDLNFANNWYAQLDWIFQRSVHLEEAYLSYPVYRVAKGSEASGILARK</sequence>
<dbReference type="STRING" id="1055723.SAMN05216293_2078"/>
<keyword evidence="5" id="KW-1185">Reference proteome</keyword>
<gene>
    <name evidence="2" type="ORF">SAMN04487891_11458</name>
    <name evidence="3" type="ORF">SAMN05216293_2078</name>
</gene>
<evidence type="ECO:0000313" key="4">
    <source>
        <dbReference type="Proteomes" id="UP000184031"/>
    </source>
</evidence>
<dbReference type="OrthoDB" id="9767214at2"/>
<dbReference type="Proteomes" id="UP000198940">
    <property type="component" value="Unassembled WGS sequence"/>
</dbReference>
<keyword evidence="3" id="KW-0378">Hydrolase</keyword>
<dbReference type="GO" id="GO:0008270">
    <property type="term" value="F:zinc ion binding"/>
    <property type="evidence" value="ECO:0007669"/>
    <property type="project" value="InterPro"/>
</dbReference>
<dbReference type="EMBL" id="FRAT01000005">
    <property type="protein sequence ID" value="SHK86206.1"/>
    <property type="molecule type" value="Genomic_DNA"/>
</dbReference>
<evidence type="ECO:0000313" key="5">
    <source>
        <dbReference type="Proteomes" id="UP000198940"/>
    </source>
</evidence>
<evidence type="ECO:0000313" key="3">
    <source>
        <dbReference type="EMBL" id="SHK86206.1"/>
    </source>
</evidence>
<dbReference type="SUPFAM" id="SSF53187">
    <property type="entry name" value="Zn-dependent exopeptidases"/>
    <property type="match status" value="1"/>
</dbReference>
<dbReference type="RefSeq" id="WP_072879551.1">
    <property type="nucleotide sequence ID" value="NZ_FOKU01000014.1"/>
</dbReference>
<dbReference type="Proteomes" id="UP000184031">
    <property type="component" value="Unassembled WGS sequence"/>
</dbReference>